<protein>
    <submittedName>
        <fullName evidence="8">Uncharacterized protein</fullName>
    </submittedName>
</protein>
<dbReference type="SUPFAM" id="SSF103506">
    <property type="entry name" value="Mitochondrial carrier"/>
    <property type="match status" value="1"/>
</dbReference>
<accession>A0A4S2N6Y7</accession>
<evidence type="ECO:0000313" key="8">
    <source>
        <dbReference type="EMBL" id="TGZ85102.1"/>
    </source>
</evidence>
<keyword evidence="5 7" id="KW-0472">Membrane</keyword>
<evidence type="ECO:0000256" key="3">
    <source>
        <dbReference type="ARBA" id="ARBA00022792"/>
    </source>
</evidence>
<reference evidence="8 9" key="1">
    <citation type="submission" date="2019-04" db="EMBL/GenBank/DDBJ databases">
        <title>Comparative genomics and transcriptomics to analyze fruiting body development in filamentous ascomycetes.</title>
        <authorList>
            <consortium name="DOE Joint Genome Institute"/>
            <person name="Lutkenhaus R."/>
            <person name="Traeger S."/>
            <person name="Breuer J."/>
            <person name="Kuo A."/>
            <person name="Lipzen A."/>
            <person name="Pangilinan J."/>
            <person name="Dilworth D."/>
            <person name="Sandor L."/>
            <person name="Poggeler S."/>
            <person name="Barry K."/>
            <person name="Grigoriev I.V."/>
            <person name="Nowrousian M."/>
        </authorList>
    </citation>
    <scope>NUCLEOTIDE SEQUENCE [LARGE SCALE GENOMIC DNA]</scope>
    <source>
        <strain evidence="8 9">CBS 389.68</strain>
    </source>
</reference>
<keyword evidence="9" id="KW-1185">Reference proteome</keyword>
<keyword evidence="4 7" id="KW-1133">Transmembrane helix</keyword>
<dbReference type="Proteomes" id="UP000298138">
    <property type="component" value="Unassembled WGS sequence"/>
</dbReference>
<evidence type="ECO:0000256" key="7">
    <source>
        <dbReference type="SAM" id="Phobius"/>
    </source>
</evidence>
<feature type="region of interest" description="Disordered" evidence="6">
    <location>
        <begin position="1"/>
        <end position="33"/>
    </location>
</feature>
<feature type="transmembrane region" description="Helical" evidence="7">
    <location>
        <begin position="176"/>
        <end position="197"/>
    </location>
</feature>
<dbReference type="InParanoid" id="A0A4S2N6Y7"/>
<organism evidence="8 9">
    <name type="scientific">Ascodesmis nigricans</name>
    <dbReference type="NCBI Taxonomy" id="341454"/>
    <lineage>
        <taxon>Eukaryota</taxon>
        <taxon>Fungi</taxon>
        <taxon>Dikarya</taxon>
        <taxon>Ascomycota</taxon>
        <taxon>Pezizomycotina</taxon>
        <taxon>Pezizomycetes</taxon>
        <taxon>Pezizales</taxon>
        <taxon>Ascodesmidaceae</taxon>
        <taxon>Ascodesmis</taxon>
    </lineage>
</organism>
<evidence type="ECO:0000313" key="9">
    <source>
        <dbReference type="Proteomes" id="UP000298138"/>
    </source>
</evidence>
<dbReference type="OrthoDB" id="5383784at2759"/>
<feature type="region of interest" description="Disordered" evidence="6">
    <location>
        <begin position="347"/>
        <end position="402"/>
    </location>
</feature>
<gene>
    <name evidence="8" type="ORF">EX30DRAFT_361015</name>
</gene>
<sequence length="529" mass="58716">MRSSQYIHALGRRSFEPSQPATSTDASQPTPAELAQERQRDLVKAQNDVLATVGVCLRATKNSIDNQESERWENDVGVLISAWDTVFAYVVSWPVFGVRNRLQVFRSPPELSYARALKLAWSTNSIRQHFAGLPAHITYQALKLLQDYMHVKLMRGWVAKTRWFTNRRKYPRLKNVCFQGIWYMVSFCSWTLVYPFFYHSNAQILHLTDASPLYPRLLALIPFSSASPLSLPVITGSLLALTTWKHLLLQAASSHLFQSYIFTRITISLNAWFSARISRLLPHPGADSRNNRDYSTDADFLEDQLEMTIAAGPAEAIEIEAIIPGGGDPFAAVAEPPQSRTYTATLAPWEAPPAGDPLYVDQEDSENMPPAPTAPVTPANGPASTSDQQNSSARQGNETIPNKHRTTALAVLPVDTLSMHIADCLCNATVLIWESAMLRSFARNVLAKSMTIGGESRINAMVYQPWERTGMGLIAKSLVMGDWGFNFMLFEISWGVCWFVGKGLFGYSKQGKNRRRNGGGGAGRVGQGI</sequence>
<proteinExistence type="predicted"/>
<keyword evidence="3" id="KW-0999">Mitochondrion inner membrane</keyword>
<evidence type="ECO:0000256" key="4">
    <source>
        <dbReference type="ARBA" id="ARBA00022989"/>
    </source>
</evidence>
<feature type="compositionally biased region" description="Polar residues" evidence="6">
    <location>
        <begin position="16"/>
        <end position="30"/>
    </location>
</feature>
<dbReference type="InterPro" id="IPR023395">
    <property type="entry name" value="MCP_dom_sf"/>
</dbReference>
<evidence type="ECO:0000256" key="2">
    <source>
        <dbReference type="ARBA" id="ARBA00022692"/>
    </source>
</evidence>
<evidence type="ECO:0000256" key="5">
    <source>
        <dbReference type="ARBA" id="ARBA00023136"/>
    </source>
</evidence>
<feature type="transmembrane region" description="Helical" evidence="7">
    <location>
        <begin position="483"/>
        <end position="505"/>
    </location>
</feature>
<dbReference type="EMBL" id="ML220112">
    <property type="protein sequence ID" value="TGZ85102.1"/>
    <property type="molecule type" value="Genomic_DNA"/>
</dbReference>
<comment type="subcellular location">
    <subcellularLocation>
        <location evidence="1">Membrane</location>
    </subcellularLocation>
</comment>
<evidence type="ECO:0000256" key="6">
    <source>
        <dbReference type="SAM" id="MobiDB-lite"/>
    </source>
</evidence>
<name>A0A4S2N6Y7_9PEZI</name>
<dbReference type="AlphaFoldDB" id="A0A4S2N6Y7"/>
<dbReference type="GO" id="GO:0016020">
    <property type="term" value="C:membrane"/>
    <property type="evidence" value="ECO:0007669"/>
    <property type="project" value="UniProtKB-SubCell"/>
</dbReference>
<keyword evidence="2 7" id="KW-0812">Transmembrane</keyword>
<keyword evidence="3" id="KW-0496">Mitochondrion</keyword>
<feature type="compositionally biased region" description="Polar residues" evidence="6">
    <location>
        <begin position="384"/>
        <end position="400"/>
    </location>
</feature>
<evidence type="ECO:0000256" key="1">
    <source>
        <dbReference type="ARBA" id="ARBA00004370"/>
    </source>
</evidence>